<protein>
    <recommendedName>
        <fullName evidence="3">Transposase IS30-like HTH domain-containing protein</fullName>
    </recommendedName>
</protein>
<proteinExistence type="predicted"/>
<sequence length="97" mass="11189">CTPTKKARILTLYKENHPIQNIANTLQIHRSTIWYQLCNLRHYPSFYIVKPRPGRPHILSPRSLRHAAIAIESGMTNTAANVQCQLFPHMSEATVRR</sequence>
<evidence type="ECO:0000313" key="1">
    <source>
        <dbReference type="EMBL" id="EMD31422.1"/>
    </source>
</evidence>
<keyword evidence="2" id="KW-1185">Reference proteome</keyword>
<evidence type="ECO:0008006" key="3">
    <source>
        <dbReference type="Google" id="ProtNLM"/>
    </source>
</evidence>
<reference evidence="1 2" key="1">
    <citation type="journal article" date="2012" name="Proc. Natl. Acad. Sci. U.S.A.">
        <title>Comparative genomics of Ceriporiopsis subvermispora and Phanerochaete chrysosporium provide insight into selective ligninolysis.</title>
        <authorList>
            <person name="Fernandez-Fueyo E."/>
            <person name="Ruiz-Duenas F.J."/>
            <person name="Ferreira P."/>
            <person name="Floudas D."/>
            <person name="Hibbett D.S."/>
            <person name="Canessa P."/>
            <person name="Larrondo L.F."/>
            <person name="James T.Y."/>
            <person name="Seelenfreund D."/>
            <person name="Lobos S."/>
            <person name="Polanco R."/>
            <person name="Tello M."/>
            <person name="Honda Y."/>
            <person name="Watanabe T."/>
            <person name="Watanabe T."/>
            <person name="Ryu J.S."/>
            <person name="Kubicek C.P."/>
            <person name="Schmoll M."/>
            <person name="Gaskell J."/>
            <person name="Hammel K.E."/>
            <person name="St John F.J."/>
            <person name="Vanden Wymelenberg A."/>
            <person name="Sabat G."/>
            <person name="Splinter BonDurant S."/>
            <person name="Syed K."/>
            <person name="Yadav J.S."/>
            <person name="Doddapaneni H."/>
            <person name="Subramanian V."/>
            <person name="Lavin J.L."/>
            <person name="Oguiza J.A."/>
            <person name="Perez G."/>
            <person name="Pisabarro A.G."/>
            <person name="Ramirez L."/>
            <person name="Santoyo F."/>
            <person name="Master E."/>
            <person name="Coutinho P.M."/>
            <person name="Henrissat B."/>
            <person name="Lombard V."/>
            <person name="Magnuson J.K."/>
            <person name="Kuees U."/>
            <person name="Hori C."/>
            <person name="Igarashi K."/>
            <person name="Samejima M."/>
            <person name="Held B.W."/>
            <person name="Barry K.W."/>
            <person name="LaButti K.M."/>
            <person name="Lapidus A."/>
            <person name="Lindquist E.A."/>
            <person name="Lucas S.M."/>
            <person name="Riley R."/>
            <person name="Salamov A.A."/>
            <person name="Hoffmeister D."/>
            <person name="Schwenk D."/>
            <person name="Hadar Y."/>
            <person name="Yarden O."/>
            <person name="de Vries R.P."/>
            <person name="Wiebenga A."/>
            <person name="Stenlid J."/>
            <person name="Eastwood D."/>
            <person name="Grigoriev I.V."/>
            <person name="Berka R.M."/>
            <person name="Blanchette R.A."/>
            <person name="Kersten P."/>
            <person name="Martinez A.T."/>
            <person name="Vicuna R."/>
            <person name="Cullen D."/>
        </authorList>
    </citation>
    <scope>NUCLEOTIDE SEQUENCE [LARGE SCALE GENOMIC DNA]</scope>
    <source>
        <strain evidence="1 2">B</strain>
    </source>
</reference>
<dbReference type="Proteomes" id="UP000016930">
    <property type="component" value="Unassembled WGS sequence"/>
</dbReference>
<dbReference type="AlphaFoldDB" id="M2QZP8"/>
<evidence type="ECO:0000313" key="2">
    <source>
        <dbReference type="Proteomes" id="UP000016930"/>
    </source>
</evidence>
<name>M2QZP8_CERS8</name>
<accession>M2QZP8</accession>
<feature type="non-terminal residue" evidence="1">
    <location>
        <position position="1"/>
    </location>
</feature>
<dbReference type="STRING" id="914234.M2QZP8"/>
<dbReference type="InterPro" id="IPR009057">
    <property type="entry name" value="Homeodomain-like_sf"/>
</dbReference>
<dbReference type="EMBL" id="KB445819">
    <property type="protein sequence ID" value="EMD31422.1"/>
    <property type="molecule type" value="Genomic_DNA"/>
</dbReference>
<dbReference type="OrthoDB" id="2714764at2759"/>
<feature type="non-terminal residue" evidence="1">
    <location>
        <position position="97"/>
    </location>
</feature>
<dbReference type="HOGENOM" id="CLU_158762_0_0_1"/>
<gene>
    <name evidence="1" type="ORF">CERSUDRAFT_26688</name>
</gene>
<organism evidence="1 2">
    <name type="scientific">Ceriporiopsis subvermispora (strain B)</name>
    <name type="common">White-rot fungus</name>
    <name type="synonym">Gelatoporia subvermispora</name>
    <dbReference type="NCBI Taxonomy" id="914234"/>
    <lineage>
        <taxon>Eukaryota</taxon>
        <taxon>Fungi</taxon>
        <taxon>Dikarya</taxon>
        <taxon>Basidiomycota</taxon>
        <taxon>Agaricomycotina</taxon>
        <taxon>Agaricomycetes</taxon>
        <taxon>Polyporales</taxon>
        <taxon>Gelatoporiaceae</taxon>
        <taxon>Gelatoporia</taxon>
    </lineage>
</organism>
<dbReference type="SUPFAM" id="SSF46689">
    <property type="entry name" value="Homeodomain-like"/>
    <property type="match status" value="1"/>
</dbReference>